<organism evidence="1 2">
    <name type="scientific">Leucogyrophana mollusca</name>
    <dbReference type="NCBI Taxonomy" id="85980"/>
    <lineage>
        <taxon>Eukaryota</taxon>
        <taxon>Fungi</taxon>
        <taxon>Dikarya</taxon>
        <taxon>Basidiomycota</taxon>
        <taxon>Agaricomycotina</taxon>
        <taxon>Agaricomycetes</taxon>
        <taxon>Agaricomycetidae</taxon>
        <taxon>Boletales</taxon>
        <taxon>Boletales incertae sedis</taxon>
        <taxon>Leucogyrophana</taxon>
    </lineage>
</organism>
<dbReference type="Proteomes" id="UP000790709">
    <property type="component" value="Unassembled WGS sequence"/>
</dbReference>
<sequence>MSSKPGYPQDEPVRLLEGNDLKSLAKYMNSESCKNVFLMVSGISTSAGIPDFRSPDTGEANLARLKLPYPEAVFQIDFFRRNPVPFYTLAKELYPGRFRPTPTHSFIKLLDSHSLLHTCFTQNIDTLERRAGVSGRKIIEAHGSFATQRCIDCKKPHDDAKMKQAITDSEIPRCQHCKGLVKPDIVFFGEALPHKFHLSIRSLRNADLLIVMGTSLTVRPFASLVDLVPDECPRVLINLDDVGDFDRPDDVVCLGKCDDIVRELCRELGWEEELDKAWEATAETLEGEVKASGEESEKPDEVAQITRAVERSLNMSEVNSTPTTSDTTRTTTGETQETKPSTDRRRSW</sequence>
<evidence type="ECO:0000313" key="2">
    <source>
        <dbReference type="Proteomes" id="UP000790709"/>
    </source>
</evidence>
<comment type="caution">
    <text evidence="1">The sequence shown here is derived from an EMBL/GenBank/DDBJ whole genome shotgun (WGS) entry which is preliminary data.</text>
</comment>
<accession>A0ACB8BIQ1</accession>
<name>A0ACB8BIQ1_9AGAM</name>
<dbReference type="EMBL" id="MU266399">
    <property type="protein sequence ID" value="KAH7925597.1"/>
    <property type="molecule type" value="Genomic_DNA"/>
</dbReference>
<reference evidence="1" key="1">
    <citation type="journal article" date="2021" name="New Phytol.">
        <title>Evolutionary innovations through gain and loss of genes in the ectomycorrhizal Boletales.</title>
        <authorList>
            <person name="Wu G."/>
            <person name="Miyauchi S."/>
            <person name="Morin E."/>
            <person name="Kuo A."/>
            <person name="Drula E."/>
            <person name="Varga T."/>
            <person name="Kohler A."/>
            <person name="Feng B."/>
            <person name="Cao Y."/>
            <person name="Lipzen A."/>
            <person name="Daum C."/>
            <person name="Hundley H."/>
            <person name="Pangilinan J."/>
            <person name="Johnson J."/>
            <person name="Barry K."/>
            <person name="LaButti K."/>
            <person name="Ng V."/>
            <person name="Ahrendt S."/>
            <person name="Min B."/>
            <person name="Choi I.G."/>
            <person name="Park H."/>
            <person name="Plett J.M."/>
            <person name="Magnuson J."/>
            <person name="Spatafora J.W."/>
            <person name="Nagy L.G."/>
            <person name="Henrissat B."/>
            <person name="Grigoriev I.V."/>
            <person name="Yang Z.L."/>
            <person name="Xu J."/>
            <person name="Martin F.M."/>
        </authorList>
    </citation>
    <scope>NUCLEOTIDE SEQUENCE</scope>
    <source>
        <strain evidence="1">KUC20120723A-06</strain>
    </source>
</reference>
<protein>
    <submittedName>
        <fullName evidence="1">NAD-dependent deacetylase sirtuin-2</fullName>
    </submittedName>
</protein>
<gene>
    <name evidence="1" type="ORF">BV22DRAFT_1160607</name>
</gene>
<keyword evidence="2" id="KW-1185">Reference proteome</keyword>
<evidence type="ECO:0000313" key="1">
    <source>
        <dbReference type="EMBL" id="KAH7925597.1"/>
    </source>
</evidence>
<proteinExistence type="predicted"/>